<dbReference type="InterPro" id="IPR001387">
    <property type="entry name" value="Cro/C1-type_HTH"/>
</dbReference>
<dbReference type="InterPro" id="IPR010359">
    <property type="entry name" value="IrrE_HExxH"/>
</dbReference>
<reference evidence="3" key="1">
    <citation type="submission" date="2023-05" db="EMBL/GenBank/DDBJ databases">
        <title>Whole genome sequence of Commensalibacter sp.</title>
        <authorList>
            <person name="Charoenyingcharoen P."/>
            <person name="Yukphan P."/>
        </authorList>
    </citation>
    <scope>NUCLEOTIDE SEQUENCE</scope>
    <source>
        <strain evidence="3">TBRC 10068</strain>
    </source>
</reference>
<evidence type="ECO:0000313" key="3">
    <source>
        <dbReference type="EMBL" id="MDI2111797.1"/>
    </source>
</evidence>
<comment type="caution">
    <text evidence="3">The sequence shown here is derived from an EMBL/GenBank/DDBJ whole genome shotgun (WGS) entry which is preliminary data.</text>
</comment>
<protein>
    <submittedName>
        <fullName evidence="3">XRE family transcriptional regulator</fullName>
    </submittedName>
</protein>
<keyword evidence="4" id="KW-1185">Reference proteome</keyword>
<dbReference type="SUPFAM" id="SSF47413">
    <property type="entry name" value="lambda repressor-like DNA-binding domains"/>
    <property type="match status" value="1"/>
</dbReference>
<dbReference type="CDD" id="cd00093">
    <property type="entry name" value="HTH_XRE"/>
    <property type="match status" value="1"/>
</dbReference>
<dbReference type="PANTHER" id="PTHR43236:SF1">
    <property type="entry name" value="BLL7220 PROTEIN"/>
    <property type="match status" value="1"/>
</dbReference>
<evidence type="ECO:0000259" key="2">
    <source>
        <dbReference type="PROSITE" id="PS50943"/>
    </source>
</evidence>
<dbReference type="Pfam" id="PF01381">
    <property type="entry name" value="HTH_3"/>
    <property type="match status" value="1"/>
</dbReference>
<dbReference type="PROSITE" id="PS50943">
    <property type="entry name" value="HTH_CROC1"/>
    <property type="match status" value="1"/>
</dbReference>
<dbReference type="RefSeq" id="WP_281461485.1">
    <property type="nucleotide sequence ID" value="NZ_JASBAN010000001.1"/>
</dbReference>
<accession>A0ABT6Q4H1</accession>
<dbReference type="PANTHER" id="PTHR43236">
    <property type="entry name" value="ANTITOXIN HIGA1"/>
    <property type="match status" value="1"/>
</dbReference>
<dbReference type="Gene3D" id="1.10.260.40">
    <property type="entry name" value="lambda repressor-like DNA-binding domains"/>
    <property type="match status" value="1"/>
</dbReference>
<dbReference type="Proteomes" id="UP001431775">
    <property type="component" value="Unassembled WGS sequence"/>
</dbReference>
<proteinExistence type="inferred from homology"/>
<feature type="domain" description="HTH cro/C1-type" evidence="2">
    <location>
        <begin position="35"/>
        <end position="69"/>
    </location>
</feature>
<dbReference type="Pfam" id="PF06114">
    <property type="entry name" value="Peptidase_M78"/>
    <property type="match status" value="1"/>
</dbReference>
<name>A0ABT6Q4H1_9PROT</name>
<gene>
    <name evidence="3" type="ORF">QJV33_00580</name>
</gene>
<evidence type="ECO:0000313" key="4">
    <source>
        <dbReference type="Proteomes" id="UP001431775"/>
    </source>
</evidence>
<dbReference type="InterPro" id="IPR010982">
    <property type="entry name" value="Lambda_DNA-bd_dom_sf"/>
</dbReference>
<evidence type="ECO:0000256" key="1">
    <source>
        <dbReference type="ARBA" id="ARBA00007227"/>
    </source>
</evidence>
<organism evidence="3 4">
    <name type="scientific">Commensalibacter nepenthis</name>
    <dbReference type="NCBI Taxonomy" id="3043872"/>
    <lineage>
        <taxon>Bacteria</taxon>
        <taxon>Pseudomonadati</taxon>
        <taxon>Pseudomonadota</taxon>
        <taxon>Alphaproteobacteria</taxon>
        <taxon>Acetobacterales</taxon>
        <taxon>Acetobacteraceae</taxon>
    </lineage>
</organism>
<dbReference type="EMBL" id="JASBAN010000001">
    <property type="protein sequence ID" value="MDI2111797.1"/>
    <property type="molecule type" value="Genomic_DNA"/>
</dbReference>
<dbReference type="Gene3D" id="1.10.10.2910">
    <property type="match status" value="1"/>
</dbReference>
<sequence length="360" mass="41965">MIKGSSQFNGDLLLLGRNLRQLTQEKLIADMNNEVAQGTLSKIEHGLVEPTQEQVMSIAKVLRLHPNFFYNHVPLYDFTYSFYRTQKSISISSHKVIQARANLYRMHIRKFLDSIEFEPELEEIYKIDCEGKDPFEVAAITRHVWNVPCGGVHNITYMIERAGIIVIPMDFGTMKMDGFCHASYDGIPPLIFINKNLSVDRYRFSLMHELGHLLMHRVPTEDQENEANVFAASFLMPDEEIKRDFSVRLSLQRFADLKRKWGVSMQALIYKAWSLGKLTDRGLKYYQIEMSKRGYRKNEPVQLDNFKENPSSLNQLIQVHLDQLGYSMEELCEVTNMYEDELRVMYGLREKPKVHLRLVS</sequence>
<comment type="similarity">
    <text evidence="1">Belongs to the short-chain fatty acyl-CoA assimilation regulator (ScfR) family.</text>
</comment>
<dbReference type="InterPro" id="IPR052345">
    <property type="entry name" value="Rad_response_metalloprotease"/>
</dbReference>